<dbReference type="Proteomes" id="UP000006591">
    <property type="component" value="Chromosome 12"/>
</dbReference>
<dbReference type="GO" id="GO:0016833">
    <property type="term" value="F:oxo-acid-lyase activity"/>
    <property type="evidence" value="ECO:0007669"/>
    <property type="project" value="UniProtKB-ARBA"/>
</dbReference>
<dbReference type="Pfam" id="PF13714">
    <property type="entry name" value="PEP_mutase"/>
    <property type="match status" value="1"/>
</dbReference>
<dbReference type="Gramene" id="ONIVA12G04690.1">
    <property type="protein sequence ID" value="ONIVA12G04690.1"/>
    <property type="gene ID" value="ONIVA12G04690"/>
</dbReference>
<dbReference type="InterPro" id="IPR015813">
    <property type="entry name" value="Pyrv/PenolPyrv_kinase-like_dom"/>
</dbReference>
<evidence type="ECO:0008006" key="4">
    <source>
        <dbReference type="Google" id="ProtNLM"/>
    </source>
</evidence>
<accession>A0A0E0J7K7</accession>
<reference evidence="2" key="1">
    <citation type="submission" date="2015-04" db="UniProtKB">
        <authorList>
            <consortium name="EnsemblPlants"/>
        </authorList>
    </citation>
    <scope>IDENTIFICATION</scope>
    <source>
        <strain evidence="2">SL10</strain>
    </source>
</reference>
<dbReference type="EnsemblPlants" id="ONIVA12G04690.1">
    <property type="protein sequence ID" value="ONIVA12G04690.1"/>
    <property type="gene ID" value="ONIVA12G04690"/>
</dbReference>
<feature type="region of interest" description="Disordered" evidence="1">
    <location>
        <begin position="1"/>
        <end position="26"/>
    </location>
</feature>
<dbReference type="SUPFAM" id="SSF51621">
    <property type="entry name" value="Phosphoenolpyruvate/pyruvate domain"/>
    <property type="match status" value="1"/>
</dbReference>
<dbReference type="CDD" id="cd00377">
    <property type="entry name" value="ICL_PEPM"/>
    <property type="match status" value="1"/>
</dbReference>
<sequence length="379" mass="40234">MAEVNGANNGNGHHGHGNGSGAAAAAGRSTSVSRKIESEGAVLMPGVYDALSAAIVQKTGFYAGFISGYAVSGSFLGTPDVGLLTPPEMAEVARRICASAPNTLFIADADTGGGNALNVKRTVQDLMAAGAAGCFLEDQAWPKKCGFSSLFFRLLIYFCVCLFIDHQGHMHGKQVIPAEEHAVKIAAAREVVGDRDFFIVARTDARSVTGLDDAIRRANLYIDAGADACFVEAPRSDEELMEICRRTKGYRVCNMLEGGKTPLHTRQELMEMGFHLIKSPLTTVYAAARALVDVLAALKRAETTRDELHRLTTFAEFNNLVGLDSWLDIEARFSVNSSVPKPLPAPETTTTTEMEKAKAKAAAVVAGNGATNGATNGVH</sequence>
<feature type="compositionally biased region" description="Low complexity" evidence="1">
    <location>
        <begin position="1"/>
        <end position="11"/>
    </location>
</feature>
<name>A0A0E0J7K7_ORYNI</name>
<reference evidence="2" key="2">
    <citation type="submission" date="2018-04" db="EMBL/GenBank/DDBJ databases">
        <title>OnivRS2 (Oryza nivara Reference Sequence Version 2).</title>
        <authorList>
            <person name="Zhang J."/>
            <person name="Kudrna D."/>
            <person name="Lee S."/>
            <person name="Talag J."/>
            <person name="Rajasekar S."/>
            <person name="Welchert J."/>
            <person name="Hsing Y.-I."/>
            <person name="Wing R.A."/>
        </authorList>
    </citation>
    <scope>NUCLEOTIDE SEQUENCE [LARGE SCALE GENOMIC DNA]</scope>
    <source>
        <strain evidence="2">SL10</strain>
    </source>
</reference>
<keyword evidence="3" id="KW-1185">Reference proteome</keyword>
<dbReference type="InterPro" id="IPR040442">
    <property type="entry name" value="Pyrv_kinase-like_dom_sf"/>
</dbReference>
<dbReference type="OMA" id="DRIGYHA"/>
<evidence type="ECO:0000256" key="1">
    <source>
        <dbReference type="SAM" id="MobiDB-lite"/>
    </source>
</evidence>
<evidence type="ECO:0000313" key="3">
    <source>
        <dbReference type="Proteomes" id="UP000006591"/>
    </source>
</evidence>
<dbReference type="PANTHER" id="PTHR42905:SF5">
    <property type="entry name" value="CARBOXYVINYL-CARBOXYPHOSPHONATE PHOSPHORYLMUTASE, CHLOROPLASTIC"/>
    <property type="match status" value="1"/>
</dbReference>
<dbReference type="AlphaFoldDB" id="A0A0E0J7K7"/>
<dbReference type="HOGENOM" id="CLU_027389_3_1_1"/>
<dbReference type="eggNOG" id="KOG1260">
    <property type="taxonomic scope" value="Eukaryota"/>
</dbReference>
<dbReference type="InterPro" id="IPR039556">
    <property type="entry name" value="ICL/PEPM"/>
</dbReference>
<proteinExistence type="predicted"/>
<dbReference type="STRING" id="4536.A0A0E0J7K7"/>
<organism evidence="2">
    <name type="scientific">Oryza nivara</name>
    <name type="common">Indian wild rice</name>
    <name type="synonym">Oryza sativa f. spontanea</name>
    <dbReference type="NCBI Taxonomy" id="4536"/>
    <lineage>
        <taxon>Eukaryota</taxon>
        <taxon>Viridiplantae</taxon>
        <taxon>Streptophyta</taxon>
        <taxon>Embryophyta</taxon>
        <taxon>Tracheophyta</taxon>
        <taxon>Spermatophyta</taxon>
        <taxon>Magnoliopsida</taxon>
        <taxon>Liliopsida</taxon>
        <taxon>Poales</taxon>
        <taxon>Poaceae</taxon>
        <taxon>BOP clade</taxon>
        <taxon>Oryzoideae</taxon>
        <taxon>Oryzeae</taxon>
        <taxon>Oryzinae</taxon>
        <taxon>Oryza</taxon>
    </lineage>
</organism>
<dbReference type="Gene3D" id="3.20.20.60">
    <property type="entry name" value="Phosphoenolpyruvate-binding domains"/>
    <property type="match status" value="1"/>
</dbReference>
<evidence type="ECO:0000313" key="2">
    <source>
        <dbReference type="EnsemblPlants" id="ONIVA12G04690.1"/>
    </source>
</evidence>
<protein>
    <recommendedName>
        <fullName evidence="4">Carboxyvinyl-carboxyphosphonate phosphorylmutase</fullName>
    </recommendedName>
</protein>
<dbReference type="PANTHER" id="PTHR42905">
    <property type="entry name" value="PHOSPHOENOLPYRUVATE CARBOXYLASE"/>
    <property type="match status" value="1"/>
</dbReference>